<dbReference type="Proteomes" id="UP000724584">
    <property type="component" value="Unassembled WGS sequence"/>
</dbReference>
<gene>
    <name evidence="1" type="ORF">F5144DRAFT_597981</name>
</gene>
<comment type="caution">
    <text evidence="1">The sequence shown here is derived from an EMBL/GenBank/DDBJ whole genome shotgun (WGS) entry which is preliminary data.</text>
</comment>
<proteinExistence type="predicted"/>
<organism evidence="1 2">
    <name type="scientific">Chaetomium tenue</name>
    <dbReference type="NCBI Taxonomy" id="1854479"/>
    <lineage>
        <taxon>Eukaryota</taxon>
        <taxon>Fungi</taxon>
        <taxon>Dikarya</taxon>
        <taxon>Ascomycota</taxon>
        <taxon>Pezizomycotina</taxon>
        <taxon>Sordariomycetes</taxon>
        <taxon>Sordariomycetidae</taxon>
        <taxon>Sordariales</taxon>
        <taxon>Chaetomiaceae</taxon>
        <taxon>Chaetomium</taxon>
    </lineage>
</organism>
<keyword evidence="2" id="KW-1185">Reference proteome</keyword>
<reference evidence="1 2" key="1">
    <citation type="journal article" date="2021" name="Nat. Commun.">
        <title>Genetic determinants of endophytism in the Arabidopsis root mycobiome.</title>
        <authorList>
            <person name="Mesny F."/>
            <person name="Miyauchi S."/>
            <person name="Thiergart T."/>
            <person name="Pickel B."/>
            <person name="Atanasova L."/>
            <person name="Karlsson M."/>
            <person name="Huettel B."/>
            <person name="Barry K.W."/>
            <person name="Haridas S."/>
            <person name="Chen C."/>
            <person name="Bauer D."/>
            <person name="Andreopoulos W."/>
            <person name="Pangilinan J."/>
            <person name="LaButti K."/>
            <person name="Riley R."/>
            <person name="Lipzen A."/>
            <person name="Clum A."/>
            <person name="Drula E."/>
            <person name="Henrissat B."/>
            <person name="Kohler A."/>
            <person name="Grigoriev I.V."/>
            <person name="Martin F.M."/>
            <person name="Hacquard S."/>
        </authorList>
    </citation>
    <scope>NUCLEOTIDE SEQUENCE [LARGE SCALE GENOMIC DNA]</scope>
    <source>
        <strain evidence="1 2">MPI-SDFR-AT-0079</strain>
    </source>
</reference>
<name>A0ACB7PP21_9PEZI</name>
<accession>A0ACB7PP21</accession>
<evidence type="ECO:0000313" key="1">
    <source>
        <dbReference type="EMBL" id="KAH6650532.1"/>
    </source>
</evidence>
<dbReference type="EMBL" id="JAGIZQ010000001">
    <property type="protein sequence ID" value="KAH6650532.1"/>
    <property type="molecule type" value="Genomic_DNA"/>
</dbReference>
<sequence length="1311" mass="137684">MQQPLIRPGDNRAAYSYTLQSTEDHEHDEERTGNIPRGRESPVWRPGDTPNYKPIPLRWPFIGTVIALLLVVIMLVIVAERQMPNSDSDVRILGVNPNATQPVRFARAVFSNTSTLEAGVTTTTDAPKSPSILPSILPSTLPSTVPSTLPSTTSSQSPRSSSTTNEQIRVLAQSVTETNTQPPTAPLVPTYISTQSLSSSASASSLSTTLPKPPTFSASETTTRALAVPVSRSGSTQINLQNVATQSSSTSTLSTRAISTSSAASSTASLPSGARVIPISTSISKFTTSITVPITTLTYTSVFTSTQTVVFTSDSTFVTTILSTVTDTSPTTFYSHFTANGTQASMPMSTATRTYTSVITLTSSVTSGATSASTITTVGTFTGTSTVTGVVIPSVGEVTITYYRTIFPPEELPVTKPPDPVKVTGVEVIEGTAVDIVQTQGPVVVVVAPSNKVETQVVGPQVSTGVARVGGSVVTNVVVITPTPGRPAQVVTTIGGTPVTVVNNPDPVTVVREVDGVQRTIVEAPPPQTVVSIQGGVATTIMGGQPVTNTIVGNVGGTPVTRVFVTTPAGPPFQPVSYTVVRDAGGTLVTEVIVTTPTAAGQPLTLTDVDIVGGRPVTQVVVTTVNGAVARPVSFTITTNVGGTPTVITVTPPPTTTVETINGTPVTRVITPPVTSFTTTIGGSLTTQVIVTTPTGTEPITLTVVSTSGDSLSTFTTTIPQTTRLTTISGTVRTITSTPSPSTILSTRPATTRTYTSTSTPTRTGTSTPLPTVISSTRTYRWTEADIFVGTFLPPLLGVALVIPLRILDLNAKLYQPFQSLTHPPPTPNNLPPSSSLTTHPLLQQYTGLHTLLTPLSLLLHHHHHQPIPFLTTLAVALASLSAPLAAEAVGLKLHGACWANTASAGCAPALGVSVAPAYVLVAVLVVVVGLVGVVGWGLGRWVTGVWADPWCLAGVASLGGDAVVRGGLEGGEEVVRRAVGGRRFGLGWFRGDGGSEEYGVVVVEEAGEGLRRGVMAVDGGEGEFRGDGEVAAGIWGRRRQQLPFMALRYPWRITFILFQLALLIFIIYYHAYYRGGIRDNGRLWLFLNSNHFGVRFVSAIIGVIIAFCWQSFFLSVSTMTPFHLLSQRTQLPGRSILFVPPTNPFSGIYSAIQHRQPFLLAVSLAAAFSEFLPVVLSNVPFNLAQTGTAATVCAVLSCVALGLLIAVLGASFAIRYPPMPVDPRCVAGLMWYVARSGMVADFGGVSRLSGEEREKRVKGMGRRYFYGVLEGDGEGVRLGVDCDVGVGGEEEMGYRGAGEEAWRGSNAGRK</sequence>
<protein>
    <submittedName>
        <fullName evidence="1">Uncharacterized protein</fullName>
    </submittedName>
</protein>
<evidence type="ECO:0000313" key="2">
    <source>
        <dbReference type="Proteomes" id="UP000724584"/>
    </source>
</evidence>